<gene>
    <name evidence="1" type="ORF">EKH83_02170</name>
</gene>
<name>A0A4Q0MGE7_9SPHI</name>
<reference evidence="1 2" key="1">
    <citation type="submission" date="2018-12" db="EMBL/GenBank/DDBJ databases">
        <title>The Draft Genome Sequence of the Soil Bacterium Pedobacter tournemirensis R1.</title>
        <authorList>
            <person name="He J."/>
        </authorList>
    </citation>
    <scope>NUCLEOTIDE SEQUENCE [LARGE SCALE GENOMIC DNA]</scope>
    <source>
        <strain evidence="1 2">R1</strain>
    </source>
</reference>
<protein>
    <recommendedName>
        <fullName evidence="3">ATP-binding protein</fullName>
    </recommendedName>
</protein>
<evidence type="ECO:0000313" key="2">
    <source>
        <dbReference type="Proteomes" id="UP000290848"/>
    </source>
</evidence>
<evidence type="ECO:0008006" key="3">
    <source>
        <dbReference type="Google" id="ProtNLM"/>
    </source>
</evidence>
<sequence length="177" mass="20044">MIRDYFFHNTTGEIYPLLNEIILDIGRYCRGGLPAYKISACKQLVIELLTNGVKHSGTGLSLITIKFDSSSIVISKLDGGNVFRLNEHQEWPLSNFKEGERTVIYNCDFYALSAVIQSENQLSFEVEEYPVEDVHSSSSIPEHYGLLILTKLSSVFTYEYDSNKKINKFSATVNLDN</sequence>
<comment type="caution">
    <text evidence="1">The sequence shown here is derived from an EMBL/GenBank/DDBJ whole genome shotgun (WGS) entry which is preliminary data.</text>
</comment>
<organism evidence="1 2">
    <name type="scientific">Arcticibacter tournemirensis</name>
    <dbReference type="NCBI Taxonomy" id="699437"/>
    <lineage>
        <taxon>Bacteria</taxon>
        <taxon>Pseudomonadati</taxon>
        <taxon>Bacteroidota</taxon>
        <taxon>Sphingobacteriia</taxon>
        <taxon>Sphingobacteriales</taxon>
        <taxon>Sphingobacteriaceae</taxon>
        <taxon>Arcticibacter</taxon>
    </lineage>
</organism>
<evidence type="ECO:0000313" key="1">
    <source>
        <dbReference type="EMBL" id="RXF72550.1"/>
    </source>
</evidence>
<proteinExistence type="predicted"/>
<dbReference type="AlphaFoldDB" id="A0A4Q0MGE7"/>
<dbReference type="RefSeq" id="WP_128767734.1">
    <property type="nucleotide sequence ID" value="NZ_RXOC01000001.1"/>
</dbReference>
<accession>A0A4Q0MGE7</accession>
<dbReference type="Proteomes" id="UP000290848">
    <property type="component" value="Unassembled WGS sequence"/>
</dbReference>
<dbReference type="EMBL" id="RXOC01000001">
    <property type="protein sequence ID" value="RXF72550.1"/>
    <property type="molecule type" value="Genomic_DNA"/>
</dbReference>